<keyword evidence="1" id="KW-0472">Membrane</keyword>
<dbReference type="AlphaFoldDB" id="A0A9W4UCN4"/>
<proteinExistence type="predicted"/>
<evidence type="ECO:0000256" key="1">
    <source>
        <dbReference type="SAM" id="Phobius"/>
    </source>
</evidence>
<evidence type="ECO:0000313" key="2">
    <source>
        <dbReference type="EMBL" id="CAI6332924.1"/>
    </source>
</evidence>
<sequence length="306" mass="34070">MEFLAAVASISAVLQIQLIATQRIASFLWQPVINARLYGGGPGFILFIFGNRTVWRTEASVLGIMDDDDALGFKKSVQDECTMISVAAAIVAQIAMTGFSLEHLSETHCSARAFLLFSVVSSLMAVYYATTQQRIVGRLLRPKKIRGWIRGSLSQPGQDLWDFDLHKRPCDPEEYRSTPPELELIDVRSRCFTPSVASVVALSAPQFLLTSSLVSLLLAIGIYSGFIWTRNLDTATGSSGSRNIFIVYIISMVVCIVLYSTCRLIQDHDKRWEVEILDDYVKLYVEKHPAVVRTWTQNSTGTHPGN</sequence>
<accession>A0A9W4UCN4</accession>
<gene>
    <name evidence="2" type="ORF">PDIGIT_LOCUS5957</name>
</gene>
<feature type="transmembrane region" description="Helical" evidence="1">
    <location>
        <begin position="207"/>
        <end position="228"/>
    </location>
</feature>
<name>A0A9W4UCN4_9PLEO</name>
<feature type="transmembrane region" description="Helical" evidence="1">
    <location>
        <begin position="81"/>
        <end position="101"/>
    </location>
</feature>
<dbReference type="EMBL" id="CAOQHR010000004">
    <property type="protein sequence ID" value="CAI6332924.1"/>
    <property type="molecule type" value="Genomic_DNA"/>
</dbReference>
<organism evidence="2 3">
    <name type="scientific">Periconia digitata</name>
    <dbReference type="NCBI Taxonomy" id="1303443"/>
    <lineage>
        <taxon>Eukaryota</taxon>
        <taxon>Fungi</taxon>
        <taxon>Dikarya</taxon>
        <taxon>Ascomycota</taxon>
        <taxon>Pezizomycotina</taxon>
        <taxon>Dothideomycetes</taxon>
        <taxon>Pleosporomycetidae</taxon>
        <taxon>Pleosporales</taxon>
        <taxon>Massarineae</taxon>
        <taxon>Periconiaceae</taxon>
        <taxon>Periconia</taxon>
    </lineage>
</organism>
<protein>
    <submittedName>
        <fullName evidence="2">Uncharacterized protein</fullName>
    </submittedName>
</protein>
<keyword evidence="3" id="KW-1185">Reference proteome</keyword>
<feature type="transmembrane region" description="Helical" evidence="1">
    <location>
        <begin position="113"/>
        <end position="130"/>
    </location>
</feature>
<dbReference type="Proteomes" id="UP001152607">
    <property type="component" value="Unassembled WGS sequence"/>
</dbReference>
<feature type="transmembrane region" description="Helical" evidence="1">
    <location>
        <begin position="240"/>
        <end position="262"/>
    </location>
</feature>
<evidence type="ECO:0000313" key="3">
    <source>
        <dbReference type="Proteomes" id="UP001152607"/>
    </source>
</evidence>
<keyword evidence="1" id="KW-0812">Transmembrane</keyword>
<feature type="transmembrane region" description="Helical" evidence="1">
    <location>
        <begin position="37"/>
        <end position="55"/>
    </location>
</feature>
<comment type="caution">
    <text evidence="2">The sequence shown here is derived from an EMBL/GenBank/DDBJ whole genome shotgun (WGS) entry which is preliminary data.</text>
</comment>
<keyword evidence="1" id="KW-1133">Transmembrane helix</keyword>
<reference evidence="2" key="1">
    <citation type="submission" date="2023-01" db="EMBL/GenBank/DDBJ databases">
        <authorList>
            <person name="Van Ghelder C."/>
            <person name="Rancurel C."/>
        </authorList>
    </citation>
    <scope>NUCLEOTIDE SEQUENCE</scope>
    <source>
        <strain evidence="2">CNCM I-4278</strain>
    </source>
</reference>
<dbReference type="OrthoDB" id="4941332at2759"/>